<name>F2JIZ6_CELLD</name>
<evidence type="ECO:0000313" key="2">
    <source>
        <dbReference type="EMBL" id="ADZ83155.1"/>
    </source>
</evidence>
<evidence type="ECO:0000313" key="3">
    <source>
        <dbReference type="Proteomes" id="UP000008467"/>
    </source>
</evidence>
<dbReference type="EMBL" id="CP002582">
    <property type="protein sequence ID" value="ADZ83155.1"/>
    <property type="molecule type" value="Genomic_DNA"/>
</dbReference>
<accession>F2JIZ6</accession>
<keyword evidence="3" id="KW-1185">Reference proteome</keyword>
<dbReference type="RefSeq" id="WP_013656453.1">
    <property type="nucleotide sequence ID" value="NC_015275.1"/>
</dbReference>
<dbReference type="AlphaFoldDB" id="F2JIZ6"/>
<dbReference type="InterPro" id="IPR046621">
    <property type="entry name" value="DUF6734"/>
</dbReference>
<dbReference type="eggNOG" id="ENOG502ZCDD">
    <property type="taxonomic scope" value="Bacteria"/>
</dbReference>
<dbReference type="KEGG" id="cle:Clole_1429"/>
<sequence>MRAFHSTWTGPFFKSQKGDFYVEDFELLTTVLSALKWQELNGDIKMITDPIGAAYYRDLGLEHLWNLGIEERLADIDPHLNPKVFWAAGKIYALAEEEAPCVMMDTDFIVWNKVEEELRKHSIAVIHKEELQTNVYPAKESLHMASGYEAFSRWNWEVRPCNTAFMYIGDEDFKQFYVNESKAFMRAAQGDDPLTYMVFAEQRLLAMCAEEKHIELFAFAEVGELFNEHQQCFTHIWGHKRYLRSHPERRIAFCKRCMKRIKKDYPDFYPVLQQIEVLKVYDES</sequence>
<dbReference type="STRING" id="642492.Clole_1429"/>
<proteinExistence type="predicted"/>
<dbReference type="Pfam" id="PF20508">
    <property type="entry name" value="DUF6734"/>
    <property type="match status" value="1"/>
</dbReference>
<gene>
    <name evidence="2" type="ordered locus">Clole_1429</name>
</gene>
<organism evidence="2 3">
    <name type="scientific">Cellulosilyticum lentocellum (strain ATCC 49066 / DSM 5427 / NCIMB 11756 / RHM5)</name>
    <name type="common">Clostridium lentocellum</name>
    <dbReference type="NCBI Taxonomy" id="642492"/>
    <lineage>
        <taxon>Bacteria</taxon>
        <taxon>Bacillati</taxon>
        <taxon>Bacillota</taxon>
        <taxon>Clostridia</taxon>
        <taxon>Lachnospirales</taxon>
        <taxon>Cellulosilyticaceae</taxon>
        <taxon>Cellulosilyticum</taxon>
    </lineage>
</organism>
<reference evidence="2 3" key="1">
    <citation type="journal article" date="2011" name="J. Bacteriol.">
        <title>Complete genome sequence of the cellulose-degrading bacterium Cellulosilyticum lentocellum.</title>
        <authorList>
            <consortium name="US DOE Joint Genome Institute"/>
            <person name="Miller D.A."/>
            <person name="Suen G."/>
            <person name="Bruce D."/>
            <person name="Copeland A."/>
            <person name="Cheng J.F."/>
            <person name="Detter C."/>
            <person name="Goodwin L.A."/>
            <person name="Han C.S."/>
            <person name="Hauser L.J."/>
            <person name="Land M.L."/>
            <person name="Lapidus A."/>
            <person name="Lucas S."/>
            <person name="Meincke L."/>
            <person name="Pitluck S."/>
            <person name="Tapia R."/>
            <person name="Teshima H."/>
            <person name="Woyke T."/>
            <person name="Fox B.G."/>
            <person name="Angert E.R."/>
            <person name="Currie C.R."/>
        </authorList>
    </citation>
    <scope>NUCLEOTIDE SEQUENCE [LARGE SCALE GENOMIC DNA]</scope>
    <source>
        <strain evidence="3">ATCC 49066 / DSM 5427 / NCIMB 11756 / RHM5</strain>
    </source>
</reference>
<dbReference type="HOGENOM" id="CLU_978949_0_0_9"/>
<evidence type="ECO:0000259" key="1">
    <source>
        <dbReference type="Pfam" id="PF20508"/>
    </source>
</evidence>
<protein>
    <recommendedName>
        <fullName evidence="1">DUF6734 domain-containing protein</fullName>
    </recommendedName>
</protein>
<feature type="domain" description="DUF6734" evidence="1">
    <location>
        <begin position="1"/>
        <end position="271"/>
    </location>
</feature>
<dbReference type="Proteomes" id="UP000008467">
    <property type="component" value="Chromosome"/>
</dbReference>